<proteinExistence type="predicted"/>
<accession>A0AA41WZZ5</accession>
<keyword evidence="2" id="KW-1185">Reference proteome</keyword>
<reference evidence="1" key="1">
    <citation type="submission" date="2022-07" db="EMBL/GenBank/DDBJ databases">
        <title>Characterization of the Novel Bacterium Alteromonas immobilis LMIT006 and Alteromonas gregis LMIT007.</title>
        <authorList>
            <person name="Lin X."/>
        </authorList>
    </citation>
    <scope>NUCLEOTIDE SEQUENCE</scope>
    <source>
        <strain evidence="1">LMIT007</strain>
    </source>
</reference>
<evidence type="ECO:0000313" key="1">
    <source>
        <dbReference type="EMBL" id="MCP3427382.1"/>
    </source>
</evidence>
<dbReference type="EMBL" id="JANATA010000001">
    <property type="protein sequence ID" value="MCP3427382.1"/>
    <property type="molecule type" value="Genomic_DNA"/>
</dbReference>
<protein>
    <submittedName>
        <fullName evidence="1">Uncharacterized protein</fullName>
    </submittedName>
</protein>
<dbReference type="AlphaFoldDB" id="A0AA41WZZ5"/>
<sequence>MLFTIIVVLIIGLVVLAIVINAIQQHKEEQEAQHRKELNKVKLIIDETENILAASGQLPMPVHMIGVLNNRILQALKVTEKLNPKSYDIQQRIEDAESKATIPETEVPELPHSFALPDNDKMIIQYIQAIKKIRITLRSEHAKGRVPPQIFASLEKYFEKLQLRVNIETIYKRGCNAIASKTLGSARQYFEKAIKALEGQMNEDDYAMTRQQNCKDKLLEIQALLSAEQNIVVPPKLDAIDEQFETKTKW</sequence>
<dbReference type="Proteomes" id="UP001165413">
    <property type="component" value="Unassembled WGS sequence"/>
</dbReference>
<comment type="caution">
    <text evidence="1">The sequence shown here is derived from an EMBL/GenBank/DDBJ whole genome shotgun (WGS) entry which is preliminary data.</text>
</comment>
<evidence type="ECO:0000313" key="2">
    <source>
        <dbReference type="Proteomes" id="UP001165413"/>
    </source>
</evidence>
<name>A0AA41WZZ5_9ALTE</name>
<gene>
    <name evidence="1" type="ORF">NLF92_00280</name>
</gene>
<organism evidence="1 2">
    <name type="scientific">Opacimonas viscosa</name>
    <dbReference type="NCBI Taxonomy" id="2961944"/>
    <lineage>
        <taxon>Bacteria</taxon>
        <taxon>Pseudomonadati</taxon>
        <taxon>Pseudomonadota</taxon>
        <taxon>Gammaproteobacteria</taxon>
        <taxon>Alteromonadales</taxon>
        <taxon>Alteromonadaceae</taxon>
        <taxon>Opacimonas</taxon>
    </lineage>
</organism>
<dbReference type="RefSeq" id="WP_254097679.1">
    <property type="nucleotide sequence ID" value="NZ_JANATA010000001.1"/>
</dbReference>